<dbReference type="GO" id="GO:0006310">
    <property type="term" value="P:DNA recombination"/>
    <property type="evidence" value="ECO:0007669"/>
    <property type="project" value="UniProtKB-KW"/>
</dbReference>
<dbReference type="InterPro" id="IPR002104">
    <property type="entry name" value="Integrase_catalytic"/>
</dbReference>
<comment type="similarity">
    <text evidence="1">Belongs to the 'phage' integrase family.</text>
</comment>
<dbReference type="InterPro" id="IPR044068">
    <property type="entry name" value="CB"/>
</dbReference>
<evidence type="ECO:0000313" key="9">
    <source>
        <dbReference type="Proteomes" id="UP000593836"/>
    </source>
</evidence>
<dbReference type="Pfam" id="PF00589">
    <property type="entry name" value="Phage_integrase"/>
    <property type="match status" value="1"/>
</dbReference>
<reference evidence="8 9" key="1">
    <citation type="submission" date="2020-05" db="EMBL/GenBank/DDBJ databases">
        <title>Sulfurimonas marisnigri, sp. nov., and Sulfurimonas baltica, sp. nov., manganese oxide reducing chemolithoautotrophs of the class Epsilonproteobacteria isolated from the pelagic redoxclines of the Black and Baltic Seas and emended description of the genus Sulfurimonas.</title>
        <authorList>
            <person name="Henkel J.V."/>
            <person name="Laudan C."/>
            <person name="Werner J."/>
            <person name="Neu T."/>
            <person name="Plewe S."/>
            <person name="Sproer C."/>
            <person name="Bunk B."/>
            <person name="Schulz-Vogt H.N."/>
        </authorList>
    </citation>
    <scope>NUCLEOTIDE SEQUENCE [LARGE SCALE GENOMIC DNA]</scope>
    <source>
        <strain evidence="8 9">SoZ1</strain>
    </source>
</reference>
<dbReference type="PANTHER" id="PTHR30349">
    <property type="entry name" value="PHAGE INTEGRASE-RELATED"/>
    <property type="match status" value="1"/>
</dbReference>
<dbReference type="PANTHER" id="PTHR30349:SF64">
    <property type="entry name" value="PROPHAGE INTEGRASE INTD-RELATED"/>
    <property type="match status" value="1"/>
</dbReference>
<dbReference type="EMBL" id="CP054493">
    <property type="protein sequence ID" value="QOY55717.1"/>
    <property type="molecule type" value="Genomic_DNA"/>
</dbReference>
<dbReference type="SUPFAM" id="SSF56349">
    <property type="entry name" value="DNA breaking-rejoining enzymes"/>
    <property type="match status" value="1"/>
</dbReference>
<accession>A0A7S7M273</accession>
<keyword evidence="4" id="KW-0233">DNA recombination</keyword>
<keyword evidence="3 5" id="KW-0238">DNA-binding</keyword>
<keyword evidence="9" id="KW-1185">Reference proteome</keyword>
<dbReference type="Proteomes" id="UP000593836">
    <property type="component" value="Chromosome"/>
</dbReference>
<dbReference type="Gene3D" id="1.10.443.10">
    <property type="entry name" value="Intergrase catalytic core"/>
    <property type="match status" value="1"/>
</dbReference>
<evidence type="ECO:0000259" key="6">
    <source>
        <dbReference type="PROSITE" id="PS51898"/>
    </source>
</evidence>
<dbReference type="PROSITE" id="PS51898">
    <property type="entry name" value="TYR_RECOMBINASE"/>
    <property type="match status" value="1"/>
</dbReference>
<dbReference type="KEGG" id="smas:HUE87_05690"/>
<evidence type="ECO:0000256" key="1">
    <source>
        <dbReference type="ARBA" id="ARBA00008857"/>
    </source>
</evidence>
<protein>
    <recommendedName>
        <fullName evidence="10">Tyr recombinase domain-containing protein</fullName>
    </recommendedName>
</protein>
<evidence type="ECO:0000259" key="7">
    <source>
        <dbReference type="PROSITE" id="PS51900"/>
    </source>
</evidence>
<proteinExistence type="inferred from homology"/>
<dbReference type="GO" id="GO:0003677">
    <property type="term" value="F:DNA binding"/>
    <property type="evidence" value="ECO:0007669"/>
    <property type="project" value="UniProtKB-UniRule"/>
</dbReference>
<dbReference type="InterPro" id="IPR011010">
    <property type="entry name" value="DNA_brk_join_enz"/>
</dbReference>
<dbReference type="InterPro" id="IPR004107">
    <property type="entry name" value="Integrase_SAM-like_N"/>
</dbReference>
<dbReference type="AlphaFoldDB" id="A0A7S7M273"/>
<evidence type="ECO:0000313" key="8">
    <source>
        <dbReference type="EMBL" id="QOY55717.1"/>
    </source>
</evidence>
<name>A0A7S7M273_9BACT</name>
<keyword evidence="2" id="KW-0229">DNA integration</keyword>
<evidence type="ECO:0000256" key="4">
    <source>
        <dbReference type="ARBA" id="ARBA00023172"/>
    </source>
</evidence>
<dbReference type="PROSITE" id="PS51900">
    <property type="entry name" value="CB"/>
    <property type="match status" value="1"/>
</dbReference>
<dbReference type="RefSeq" id="WP_194367755.1">
    <property type="nucleotide sequence ID" value="NZ_CP054493.1"/>
</dbReference>
<evidence type="ECO:0000256" key="2">
    <source>
        <dbReference type="ARBA" id="ARBA00022908"/>
    </source>
</evidence>
<feature type="domain" description="Tyr recombinase" evidence="6">
    <location>
        <begin position="208"/>
        <end position="383"/>
    </location>
</feature>
<dbReference type="GO" id="GO:0015074">
    <property type="term" value="P:DNA integration"/>
    <property type="evidence" value="ECO:0007669"/>
    <property type="project" value="UniProtKB-KW"/>
</dbReference>
<dbReference type="InterPro" id="IPR013762">
    <property type="entry name" value="Integrase-like_cat_sf"/>
</dbReference>
<dbReference type="Pfam" id="PF14659">
    <property type="entry name" value="Phage_int_SAM_3"/>
    <property type="match status" value="1"/>
</dbReference>
<evidence type="ECO:0000256" key="5">
    <source>
        <dbReference type="PROSITE-ProRule" id="PRU01248"/>
    </source>
</evidence>
<dbReference type="InterPro" id="IPR010998">
    <property type="entry name" value="Integrase_recombinase_N"/>
</dbReference>
<dbReference type="Gene3D" id="1.10.150.130">
    <property type="match status" value="1"/>
</dbReference>
<evidence type="ECO:0000256" key="3">
    <source>
        <dbReference type="ARBA" id="ARBA00023125"/>
    </source>
</evidence>
<gene>
    <name evidence="8" type="ORF">HUE87_05690</name>
</gene>
<evidence type="ECO:0008006" key="10">
    <source>
        <dbReference type="Google" id="ProtNLM"/>
    </source>
</evidence>
<sequence>MGVLEHKPVKIKLNNGTASGMYILVNDNEIKYTKDNETKPPNRSYKIEVAVEAMHNHKRARGKETFTIAKGTSIAKAVGSLLGKREEMKNTLKSKGTLKIEKKIIPKIDTKDRKFKSVYAAWIARKAIEVSSSTVKMYNGSYNASIKKLDNKIIDEITEDDIQNLINEMINKGKKPKTITIVKAVLKPLLDTNDVTLNWKKIILPKIEPKQKFSGDDEQAKLIAKTLLEYKHPIARGVFTFLLSGRRVNETMLMEHSHINYKKTEQYPYGSFRLPKENTKTNTEVTYALTPLLLNAIKIQKTTTGKIFDLKAISVHYHWRLAMESIGVSNMVMHDLRSMVAVVALRNGADIYAVSKMLSHKLLSTTQANYLNDNTEQAIEAQNTFTAVIGTSNDAIDVEIIETEYETLKKLYPNASDEKLYKIIEMMK</sequence>
<feature type="domain" description="Core-binding (CB)" evidence="7">
    <location>
        <begin position="113"/>
        <end position="194"/>
    </location>
</feature>
<dbReference type="InterPro" id="IPR050090">
    <property type="entry name" value="Tyrosine_recombinase_XerCD"/>
</dbReference>
<organism evidence="8 9">
    <name type="scientific">Candidatus Sulfurimonas marisnigri</name>
    <dbReference type="NCBI Taxonomy" id="2740405"/>
    <lineage>
        <taxon>Bacteria</taxon>
        <taxon>Pseudomonadati</taxon>
        <taxon>Campylobacterota</taxon>
        <taxon>Epsilonproteobacteria</taxon>
        <taxon>Campylobacterales</taxon>
        <taxon>Sulfurimonadaceae</taxon>
        <taxon>Sulfurimonas</taxon>
    </lineage>
</organism>